<dbReference type="Gene3D" id="3.40.50.1820">
    <property type="entry name" value="alpha/beta hydrolase"/>
    <property type="match status" value="1"/>
</dbReference>
<organism evidence="7">
    <name type="scientific">Amblyomma triste</name>
    <name type="common">Neotropical tick</name>
    <dbReference type="NCBI Taxonomy" id="251400"/>
    <lineage>
        <taxon>Eukaryota</taxon>
        <taxon>Metazoa</taxon>
        <taxon>Ecdysozoa</taxon>
        <taxon>Arthropoda</taxon>
        <taxon>Chelicerata</taxon>
        <taxon>Arachnida</taxon>
        <taxon>Acari</taxon>
        <taxon>Parasitiformes</taxon>
        <taxon>Ixodida</taxon>
        <taxon>Ixodoidea</taxon>
        <taxon>Ixodidae</taxon>
        <taxon>Amblyomminae</taxon>
        <taxon>Amblyomma</taxon>
    </lineage>
</organism>
<keyword evidence="4" id="KW-0325">Glycoprotein</keyword>
<sequence length="415" mass="45014">KTGIVVASMNYRVGVLGFLNAGSPESPGNMGLLDQNLALKWIKNNIQHFGGDPSRITLFGESSGGMSVHAHVLSPMSRGLFWRAIAMSGVINSPDFTETIPESVATGDALAAIVGCHTGNKTLVSHPDDVIRCLRTRSADELVNASFVAAPGKHIPFLPTYHDAFLPIKPSVALRTGDFDAGIDLLTGVTSDEASNMLVWKQPKPEILAEQLDNLDRETLKNALYEAVTLWVGAVPPHLLDDDVALSNAAMRRKVINYLSNRVFVCPMHSAAAAHALHGGTAYTYVFDHWPAKMPRPSWAGVSHAADVPFTFGLPLLEQNRANHTDEDVAMSERLLTMIGTFAGLPADPGTSAWPTYSARSPTSMLLKSNTTTNISGFHSIQCAYLARHLQILLQLFGHKNRYRVLLNKFSAAVR</sequence>
<dbReference type="GO" id="GO:0005886">
    <property type="term" value="C:plasma membrane"/>
    <property type="evidence" value="ECO:0007669"/>
    <property type="project" value="TreeGrafter"/>
</dbReference>
<dbReference type="Pfam" id="PF00135">
    <property type="entry name" value="COesterase"/>
    <property type="match status" value="1"/>
</dbReference>
<evidence type="ECO:0000259" key="6">
    <source>
        <dbReference type="Pfam" id="PF00135"/>
    </source>
</evidence>
<dbReference type="PANTHER" id="PTHR43918:SF4">
    <property type="entry name" value="CARBOXYLIC ESTER HYDROLASE"/>
    <property type="match status" value="1"/>
</dbReference>
<dbReference type="GO" id="GO:0019695">
    <property type="term" value="P:choline metabolic process"/>
    <property type="evidence" value="ECO:0007669"/>
    <property type="project" value="TreeGrafter"/>
</dbReference>
<dbReference type="EC" id="3.1.1.-" evidence="5"/>
<dbReference type="EMBL" id="GBBM01001237">
    <property type="protein sequence ID" value="JAC34181.1"/>
    <property type="molecule type" value="mRNA"/>
</dbReference>
<proteinExistence type="evidence at transcript level"/>
<evidence type="ECO:0000256" key="3">
    <source>
        <dbReference type="ARBA" id="ARBA00022801"/>
    </source>
</evidence>
<dbReference type="InterPro" id="IPR050654">
    <property type="entry name" value="AChE-related_enzymes"/>
</dbReference>
<dbReference type="PANTHER" id="PTHR43918">
    <property type="entry name" value="ACETYLCHOLINESTERASE"/>
    <property type="match status" value="1"/>
</dbReference>
<feature type="non-terminal residue" evidence="7">
    <location>
        <position position="1"/>
    </location>
</feature>
<evidence type="ECO:0000313" key="7">
    <source>
        <dbReference type="EMBL" id="JAC34181.1"/>
    </source>
</evidence>
<dbReference type="SUPFAM" id="SSF53474">
    <property type="entry name" value="alpha/beta-Hydrolases"/>
    <property type="match status" value="1"/>
</dbReference>
<evidence type="ECO:0000256" key="4">
    <source>
        <dbReference type="ARBA" id="ARBA00023180"/>
    </source>
</evidence>
<evidence type="ECO:0000256" key="1">
    <source>
        <dbReference type="ARBA" id="ARBA00005964"/>
    </source>
</evidence>
<name>A0A023GJW4_AMBTT</name>
<keyword evidence="3 5" id="KW-0378">Hydrolase</keyword>
<protein>
    <recommendedName>
        <fullName evidence="5">Carboxylic ester hydrolase</fullName>
        <ecNumber evidence="5">3.1.1.-</ecNumber>
    </recommendedName>
</protein>
<dbReference type="InterPro" id="IPR029058">
    <property type="entry name" value="AB_hydrolase_fold"/>
</dbReference>
<dbReference type="GO" id="GO:0006581">
    <property type="term" value="P:acetylcholine catabolic process"/>
    <property type="evidence" value="ECO:0007669"/>
    <property type="project" value="TreeGrafter"/>
</dbReference>
<accession>A0A023GJW4</accession>
<evidence type="ECO:0000256" key="2">
    <source>
        <dbReference type="ARBA" id="ARBA00022487"/>
    </source>
</evidence>
<dbReference type="GO" id="GO:0005615">
    <property type="term" value="C:extracellular space"/>
    <property type="evidence" value="ECO:0007669"/>
    <property type="project" value="TreeGrafter"/>
</dbReference>
<evidence type="ECO:0000256" key="5">
    <source>
        <dbReference type="RuleBase" id="RU361235"/>
    </source>
</evidence>
<dbReference type="AlphaFoldDB" id="A0A023GJW4"/>
<dbReference type="PROSITE" id="PS00122">
    <property type="entry name" value="CARBOXYLESTERASE_B_1"/>
    <property type="match status" value="1"/>
</dbReference>
<keyword evidence="2" id="KW-0719">Serine esterase</keyword>
<dbReference type="GO" id="GO:0003990">
    <property type="term" value="F:acetylcholinesterase activity"/>
    <property type="evidence" value="ECO:0007669"/>
    <property type="project" value="TreeGrafter"/>
</dbReference>
<reference evidence="7" key="1">
    <citation type="submission" date="2014-03" db="EMBL/GenBank/DDBJ databases">
        <title>The sialotranscriptome of Amblyomma triste, Amblyomma parvum and Amblyomma cajennense ticks, uncovered by 454-based RNA-seq.</title>
        <authorList>
            <person name="Garcia G.R."/>
            <person name="Gardinassi L.G."/>
            <person name="Ribeiro J.M."/>
            <person name="Anatriello E."/>
            <person name="Ferreira B.R."/>
            <person name="Moreira H.N."/>
            <person name="Mafra C."/>
            <person name="Olegario M.M."/>
            <person name="Szabo P.J."/>
            <person name="Miranda-Santos I.K."/>
            <person name="Maruyama S.R."/>
        </authorList>
    </citation>
    <scope>NUCLEOTIDE SEQUENCE</scope>
    <source>
        <strain evidence="7">Mato Grasso do Sul</strain>
        <tissue evidence="7">Salivary glands</tissue>
    </source>
</reference>
<comment type="similarity">
    <text evidence="1 5">Belongs to the type-B carboxylesterase/lipase family.</text>
</comment>
<dbReference type="InterPro" id="IPR019826">
    <property type="entry name" value="Carboxylesterase_B_AS"/>
</dbReference>
<dbReference type="InterPro" id="IPR002018">
    <property type="entry name" value="CarbesteraseB"/>
</dbReference>
<feature type="domain" description="Carboxylesterase type B" evidence="6">
    <location>
        <begin position="3"/>
        <end position="373"/>
    </location>
</feature>